<evidence type="ECO:0000256" key="3">
    <source>
        <dbReference type="ARBA" id="ARBA00009595"/>
    </source>
</evidence>
<dbReference type="PANTHER" id="PTHR42904">
    <property type="entry name" value="NUDIX HYDROLASE, NUDC SUBFAMILY"/>
    <property type="match status" value="1"/>
</dbReference>
<comment type="cofactor">
    <cofactor evidence="2">
        <name>Zn(2+)</name>
        <dbReference type="ChEBI" id="CHEBI:29105"/>
    </cofactor>
</comment>
<comment type="catalytic activity">
    <reaction evidence="7">
        <text>a 5'-end NAD(+)-phospho-ribonucleoside in mRNA + H2O = a 5'-end phospho-adenosine-phospho-ribonucleoside in mRNA + beta-nicotinamide D-ribonucleotide + 2 H(+)</text>
        <dbReference type="Rhea" id="RHEA:60876"/>
        <dbReference type="Rhea" id="RHEA-COMP:15698"/>
        <dbReference type="Rhea" id="RHEA-COMP:15719"/>
        <dbReference type="ChEBI" id="CHEBI:14649"/>
        <dbReference type="ChEBI" id="CHEBI:15377"/>
        <dbReference type="ChEBI" id="CHEBI:15378"/>
        <dbReference type="ChEBI" id="CHEBI:144029"/>
        <dbReference type="ChEBI" id="CHEBI:144051"/>
    </reaction>
    <physiologicalReaction direction="left-to-right" evidence="7">
        <dbReference type="Rhea" id="RHEA:60877"/>
    </physiologicalReaction>
</comment>
<keyword evidence="6" id="KW-0460">Magnesium</keyword>
<name>A0A7W3TDR2_9ACTN</name>
<comment type="caution">
    <text evidence="9">The sequence shown here is derived from an EMBL/GenBank/DDBJ whole genome shotgun (WGS) entry which is preliminary data.</text>
</comment>
<dbReference type="InterPro" id="IPR050241">
    <property type="entry name" value="NAD-cap_RNA_hydrolase_NudC"/>
</dbReference>
<organism evidence="9 10">
    <name type="scientific">Streptomyces alkaliphilus</name>
    <dbReference type="NCBI Taxonomy" id="1472722"/>
    <lineage>
        <taxon>Bacteria</taxon>
        <taxon>Bacillati</taxon>
        <taxon>Actinomycetota</taxon>
        <taxon>Actinomycetes</taxon>
        <taxon>Kitasatosporales</taxon>
        <taxon>Streptomycetaceae</taxon>
        <taxon>Streptomyces</taxon>
    </lineage>
</organism>
<proteinExistence type="inferred from homology"/>
<keyword evidence="4" id="KW-0479">Metal-binding</keyword>
<dbReference type="AlphaFoldDB" id="A0A7W3TDR2"/>
<dbReference type="CDD" id="cd03674">
    <property type="entry name" value="NUDIX_Hydrolase"/>
    <property type="match status" value="1"/>
</dbReference>
<evidence type="ECO:0000256" key="2">
    <source>
        <dbReference type="ARBA" id="ARBA00001947"/>
    </source>
</evidence>
<evidence type="ECO:0000259" key="8">
    <source>
        <dbReference type="PROSITE" id="PS51462"/>
    </source>
</evidence>
<sequence length="177" mass="19192">MREDAARVLGAWRAPDGEQETLRRDYLEHLGAHPDAMRRSCAAGHLTAGALVVDPTGERVLLTLHRKLRMWLQTGGHCEPGDANLAAAALREATEESGIPALRLLPDPVRLDRHRTPCAPHLDVQYLAVAPPEAPAVCGEESLDVRWFHHTEVAGMADASVVALMDAGRRRLLAGAP</sequence>
<gene>
    <name evidence="9" type="ORF">FNQ90_12040</name>
</gene>
<dbReference type="PANTHER" id="PTHR42904:SF6">
    <property type="entry name" value="NAD-CAPPED RNA HYDROLASE NUDT12"/>
    <property type="match status" value="1"/>
</dbReference>
<comment type="similarity">
    <text evidence="3">Belongs to the Nudix hydrolase family. NudC subfamily.</text>
</comment>
<keyword evidence="5" id="KW-0378">Hydrolase</keyword>
<accession>A0A7W3TDR2</accession>
<evidence type="ECO:0000256" key="1">
    <source>
        <dbReference type="ARBA" id="ARBA00001946"/>
    </source>
</evidence>
<protein>
    <submittedName>
        <fullName evidence="9">NUDIX domain-containing protein</fullName>
    </submittedName>
</protein>
<dbReference type="GO" id="GO:0035529">
    <property type="term" value="F:NADH pyrophosphatase activity"/>
    <property type="evidence" value="ECO:0007669"/>
    <property type="project" value="TreeGrafter"/>
</dbReference>
<dbReference type="PROSITE" id="PS51462">
    <property type="entry name" value="NUDIX"/>
    <property type="match status" value="1"/>
</dbReference>
<evidence type="ECO:0000313" key="9">
    <source>
        <dbReference type="EMBL" id="MBB0244817.1"/>
    </source>
</evidence>
<dbReference type="GO" id="GO:0019677">
    <property type="term" value="P:NAD+ catabolic process"/>
    <property type="evidence" value="ECO:0007669"/>
    <property type="project" value="TreeGrafter"/>
</dbReference>
<dbReference type="Gene3D" id="3.90.79.10">
    <property type="entry name" value="Nucleoside Triphosphate Pyrophosphohydrolase"/>
    <property type="match status" value="1"/>
</dbReference>
<dbReference type="InterPro" id="IPR015797">
    <property type="entry name" value="NUDIX_hydrolase-like_dom_sf"/>
</dbReference>
<dbReference type="Proteomes" id="UP000538929">
    <property type="component" value="Unassembled WGS sequence"/>
</dbReference>
<dbReference type="SUPFAM" id="SSF55811">
    <property type="entry name" value="Nudix"/>
    <property type="match status" value="1"/>
</dbReference>
<comment type="cofactor">
    <cofactor evidence="1">
        <name>Mg(2+)</name>
        <dbReference type="ChEBI" id="CHEBI:18420"/>
    </cofactor>
</comment>
<evidence type="ECO:0000256" key="5">
    <source>
        <dbReference type="ARBA" id="ARBA00022801"/>
    </source>
</evidence>
<dbReference type="Pfam" id="PF00293">
    <property type="entry name" value="NUDIX"/>
    <property type="match status" value="1"/>
</dbReference>
<evidence type="ECO:0000256" key="7">
    <source>
        <dbReference type="ARBA" id="ARBA00023679"/>
    </source>
</evidence>
<evidence type="ECO:0000256" key="4">
    <source>
        <dbReference type="ARBA" id="ARBA00022723"/>
    </source>
</evidence>
<keyword evidence="10" id="KW-1185">Reference proteome</keyword>
<dbReference type="RefSeq" id="WP_182606388.1">
    <property type="nucleotide sequence ID" value="NZ_VKHT01000321.1"/>
</dbReference>
<dbReference type="EMBL" id="VKHT01000321">
    <property type="protein sequence ID" value="MBB0244817.1"/>
    <property type="molecule type" value="Genomic_DNA"/>
</dbReference>
<evidence type="ECO:0000256" key="6">
    <source>
        <dbReference type="ARBA" id="ARBA00022842"/>
    </source>
</evidence>
<dbReference type="GO" id="GO:0046872">
    <property type="term" value="F:metal ion binding"/>
    <property type="evidence" value="ECO:0007669"/>
    <property type="project" value="UniProtKB-KW"/>
</dbReference>
<evidence type="ECO:0000313" key="10">
    <source>
        <dbReference type="Proteomes" id="UP000538929"/>
    </source>
</evidence>
<dbReference type="InterPro" id="IPR000086">
    <property type="entry name" value="NUDIX_hydrolase_dom"/>
</dbReference>
<reference evidence="10" key="1">
    <citation type="submission" date="2019-10" db="EMBL/GenBank/DDBJ databases">
        <title>Streptomyces sp. nov., a novel actinobacterium isolated from alkaline environment.</title>
        <authorList>
            <person name="Golinska P."/>
        </authorList>
    </citation>
    <scope>NUCLEOTIDE SEQUENCE [LARGE SCALE GENOMIC DNA]</scope>
    <source>
        <strain evidence="10">DSM 42118</strain>
    </source>
</reference>
<feature type="domain" description="Nudix hydrolase" evidence="8">
    <location>
        <begin position="43"/>
        <end position="170"/>
    </location>
</feature>
<dbReference type="GO" id="GO:0006742">
    <property type="term" value="P:NADP+ catabolic process"/>
    <property type="evidence" value="ECO:0007669"/>
    <property type="project" value="TreeGrafter"/>
</dbReference>
<dbReference type="GO" id="GO:0005829">
    <property type="term" value="C:cytosol"/>
    <property type="evidence" value="ECO:0007669"/>
    <property type="project" value="TreeGrafter"/>
</dbReference>